<protein>
    <submittedName>
        <fullName evidence="2">3099_t:CDS:1</fullName>
    </submittedName>
</protein>
<evidence type="ECO:0000256" key="1">
    <source>
        <dbReference type="SAM" id="Phobius"/>
    </source>
</evidence>
<comment type="caution">
    <text evidence="2">The sequence shown here is derived from an EMBL/GenBank/DDBJ whole genome shotgun (WGS) entry which is preliminary data.</text>
</comment>
<keyword evidence="3" id="KW-1185">Reference proteome</keyword>
<dbReference type="AlphaFoldDB" id="A0A9N9B670"/>
<dbReference type="EMBL" id="CAJVPL010001123">
    <property type="protein sequence ID" value="CAG8553857.1"/>
    <property type="molecule type" value="Genomic_DNA"/>
</dbReference>
<evidence type="ECO:0000313" key="3">
    <source>
        <dbReference type="Proteomes" id="UP000789831"/>
    </source>
</evidence>
<reference evidence="2" key="1">
    <citation type="submission" date="2021-06" db="EMBL/GenBank/DDBJ databases">
        <authorList>
            <person name="Kallberg Y."/>
            <person name="Tangrot J."/>
            <person name="Rosling A."/>
        </authorList>
    </citation>
    <scope>NUCLEOTIDE SEQUENCE</scope>
    <source>
        <strain evidence="2">MT106</strain>
    </source>
</reference>
<sequence>MAKQVSNTEKTDIFAQSVSRGITTTGITTISTTVISTITSFVLPPIPYYKTLNSSPASTAPTESAKQNDKKSSHSTNIGISLTLSIIFFSLILFMSYQIWKRKKNTAAFATQKCCPRRSIVSQTTTESSTLHARSLLEIEVMTQTLKIPRKGKVIDGIRVKRIGTTQKKHNSALLKSCLGFPEEKTRKPGVSNDQVNLPIASPPPIYRGESICENKSWYGGDCTERKYELNEVNVHEQPEYSNPFLDAGVEELEDDDLSAFISDFVDDCDSDDVNRIRSFGQFKDMI</sequence>
<dbReference type="Proteomes" id="UP000789831">
    <property type="component" value="Unassembled WGS sequence"/>
</dbReference>
<keyword evidence="1" id="KW-0812">Transmembrane</keyword>
<keyword evidence="1" id="KW-0472">Membrane</keyword>
<organism evidence="2 3">
    <name type="scientific">Ambispora gerdemannii</name>
    <dbReference type="NCBI Taxonomy" id="144530"/>
    <lineage>
        <taxon>Eukaryota</taxon>
        <taxon>Fungi</taxon>
        <taxon>Fungi incertae sedis</taxon>
        <taxon>Mucoromycota</taxon>
        <taxon>Glomeromycotina</taxon>
        <taxon>Glomeromycetes</taxon>
        <taxon>Archaeosporales</taxon>
        <taxon>Ambisporaceae</taxon>
        <taxon>Ambispora</taxon>
    </lineage>
</organism>
<dbReference type="OrthoDB" id="10481550at2759"/>
<feature type="transmembrane region" description="Helical" evidence="1">
    <location>
        <begin position="21"/>
        <end position="43"/>
    </location>
</feature>
<accession>A0A9N9B670</accession>
<gene>
    <name evidence="2" type="ORF">AGERDE_LOCUS6806</name>
</gene>
<keyword evidence="1" id="KW-1133">Transmembrane helix</keyword>
<evidence type="ECO:0000313" key="2">
    <source>
        <dbReference type="EMBL" id="CAG8553857.1"/>
    </source>
</evidence>
<name>A0A9N9B670_9GLOM</name>
<proteinExistence type="predicted"/>
<feature type="transmembrane region" description="Helical" evidence="1">
    <location>
        <begin position="78"/>
        <end position="97"/>
    </location>
</feature>